<protein>
    <submittedName>
        <fullName evidence="1">Uncharacterized protein</fullName>
    </submittedName>
</protein>
<evidence type="ECO:0000313" key="1">
    <source>
        <dbReference type="EMBL" id="KAK7384764.1"/>
    </source>
</evidence>
<organism evidence="1 2">
    <name type="scientific">Psophocarpus tetragonolobus</name>
    <name type="common">Winged bean</name>
    <name type="synonym">Dolichos tetragonolobus</name>
    <dbReference type="NCBI Taxonomy" id="3891"/>
    <lineage>
        <taxon>Eukaryota</taxon>
        <taxon>Viridiplantae</taxon>
        <taxon>Streptophyta</taxon>
        <taxon>Embryophyta</taxon>
        <taxon>Tracheophyta</taxon>
        <taxon>Spermatophyta</taxon>
        <taxon>Magnoliopsida</taxon>
        <taxon>eudicotyledons</taxon>
        <taxon>Gunneridae</taxon>
        <taxon>Pentapetalae</taxon>
        <taxon>rosids</taxon>
        <taxon>fabids</taxon>
        <taxon>Fabales</taxon>
        <taxon>Fabaceae</taxon>
        <taxon>Papilionoideae</taxon>
        <taxon>50 kb inversion clade</taxon>
        <taxon>NPAAA clade</taxon>
        <taxon>indigoferoid/millettioid clade</taxon>
        <taxon>Phaseoleae</taxon>
        <taxon>Psophocarpus</taxon>
    </lineage>
</organism>
<name>A0AAN9X722_PSOTE</name>
<dbReference type="Proteomes" id="UP001386955">
    <property type="component" value="Unassembled WGS sequence"/>
</dbReference>
<evidence type="ECO:0000313" key="2">
    <source>
        <dbReference type="Proteomes" id="UP001386955"/>
    </source>
</evidence>
<keyword evidence="2" id="KW-1185">Reference proteome</keyword>
<gene>
    <name evidence="1" type="ORF">VNO78_30465</name>
</gene>
<reference evidence="1 2" key="1">
    <citation type="submission" date="2024-01" db="EMBL/GenBank/DDBJ databases">
        <title>The genomes of 5 underutilized Papilionoideae crops provide insights into root nodulation and disease resistanc.</title>
        <authorList>
            <person name="Jiang F."/>
        </authorList>
    </citation>
    <scope>NUCLEOTIDE SEQUENCE [LARGE SCALE GENOMIC DNA]</scope>
    <source>
        <strain evidence="1">DUOXIRENSHENG_FW03</strain>
        <tissue evidence="1">Leaves</tissue>
    </source>
</reference>
<sequence length="68" mass="7996">MHAFCDVKIPDPQPLLSVKSFYNKRSDQWESATWRGRQLRKGPGVKSRSFWSLSVEQWDPLREMKGDT</sequence>
<dbReference type="EMBL" id="JAYMYS010000008">
    <property type="protein sequence ID" value="KAK7384764.1"/>
    <property type="molecule type" value="Genomic_DNA"/>
</dbReference>
<accession>A0AAN9X722</accession>
<dbReference type="AlphaFoldDB" id="A0AAN9X722"/>
<proteinExistence type="predicted"/>
<comment type="caution">
    <text evidence="1">The sequence shown here is derived from an EMBL/GenBank/DDBJ whole genome shotgun (WGS) entry which is preliminary data.</text>
</comment>